<dbReference type="EMBL" id="NAJN01003026">
    <property type="protein sequence ID" value="TKA45100.1"/>
    <property type="molecule type" value="Genomic_DNA"/>
</dbReference>
<dbReference type="Proteomes" id="UP000308768">
    <property type="component" value="Unassembled WGS sequence"/>
</dbReference>
<evidence type="ECO:0000256" key="3">
    <source>
        <dbReference type="PIRSR" id="PIRSR600246-3"/>
    </source>
</evidence>
<accession>A0A4U0V8C0</accession>
<feature type="binding site" evidence="2">
    <location>
        <begin position="231"/>
        <end position="234"/>
    </location>
    <ligand>
        <name>substrate</name>
    </ligand>
</feature>
<protein>
    <recommendedName>
        <fullName evidence="7">Isoaspartyl peptidase/L-asparaginase</fullName>
    </recommendedName>
</protein>
<dbReference type="GO" id="GO:0005737">
    <property type="term" value="C:cytoplasm"/>
    <property type="evidence" value="ECO:0007669"/>
    <property type="project" value="TreeGrafter"/>
</dbReference>
<dbReference type="Gene3D" id="3.60.20.30">
    <property type="entry name" value="(Glycosyl)asparaginase"/>
    <property type="match status" value="1"/>
</dbReference>
<dbReference type="STRING" id="331657.A0A4U0V8C0"/>
<dbReference type="GO" id="GO:0016787">
    <property type="term" value="F:hydrolase activity"/>
    <property type="evidence" value="ECO:0007669"/>
    <property type="project" value="InterPro"/>
</dbReference>
<evidence type="ECO:0008006" key="7">
    <source>
        <dbReference type="Google" id="ProtNLM"/>
    </source>
</evidence>
<sequence length="425" mass="46026">MPSTASESGRLIKPRIIVHGGAGNITRKNLPPESYRAYRSALLSVLHSASNLFSLPDCTALSVATHAVTLLEDNPLFNAGKGAVFTRDGANELESSIMVSNGYRKRGVGCMMLRHVRNPIKLAREMLTREEENGGGTQGHCQLSGEPLEHLAEAWGLELVSPDYFWTKKRWDEHMRGLAEEEQEQSSSKTPSIEEREYLPQGTVGCVVLDSSGMLCVATSTGGLTNKLSGRIGDTPTLGAGFWAEEWIEESRSTPQMLYQPPTAASQLESMSRGDLGGILAECLPALAPYVPTAGQPQMYTYDNHHTPTQGKQIRHAVAMSGTGNGDTFLRTNAVRTAAAISRFSPHASLASAVTQIAGPDGEMQRSASDRWGKTGEGEGGIIGIELVGQKAEVVWDFNCGGMFRAWVDDRGSEKFMVFKGEYTE</sequence>
<evidence type="ECO:0000256" key="2">
    <source>
        <dbReference type="PIRSR" id="PIRSR600246-2"/>
    </source>
</evidence>
<evidence type="ECO:0000256" key="1">
    <source>
        <dbReference type="PIRSR" id="PIRSR600246-1"/>
    </source>
</evidence>
<dbReference type="CDD" id="cd04701">
    <property type="entry name" value="Asparaginase_2"/>
    <property type="match status" value="1"/>
</dbReference>
<dbReference type="PANTHER" id="PTHR10188:SF43">
    <property type="entry name" value="ASPARAGINASE (EUROFUNG)"/>
    <property type="match status" value="1"/>
</dbReference>
<dbReference type="Pfam" id="PF01112">
    <property type="entry name" value="Asparaginase_2"/>
    <property type="match status" value="1"/>
</dbReference>
<feature type="site" description="Cleavage; by autolysis" evidence="3">
    <location>
        <begin position="202"/>
        <end position="203"/>
    </location>
</feature>
<dbReference type="PANTHER" id="PTHR10188">
    <property type="entry name" value="L-ASPARAGINASE"/>
    <property type="match status" value="1"/>
</dbReference>
<feature type="active site" description="Nucleophile" evidence="1">
    <location>
        <position position="203"/>
    </location>
</feature>
<feature type="binding site" evidence="2">
    <location>
        <begin position="323"/>
        <end position="326"/>
    </location>
    <ligand>
        <name>substrate</name>
    </ligand>
</feature>
<gene>
    <name evidence="5" type="ORF">B0A49_13301</name>
</gene>
<reference evidence="5 6" key="1">
    <citation type="submission" date="2017-03" db="EMBL/GenBank/DDBJ databases">
        <title>Genomes of endolithic fungi from Antarctica.</title>
        <authorList>
            <person name="Coleine C."/>
            <person name="Masonjones S."/>
            <person name="Stajich J.E."/>
        </authorList>
    </citation>
    <scope>NUCLEOTIDE SEQUENCE [LARGE SCALE GENOMIC DNA]</scope>
    <source>
        <strain evidence="5 6">CCFEE 5187</strain>
    </source>
</reference>
<proteinExistence type="predicted"/>
<dbReference type="SUPFAM" id="SSF56235">
    <property type="entry name" value="N-terminal nucleophile aminohydrolases (Ntn hydrolases)"/>
    <property type="match status" value="1"/>
</dbReference>
<comment type="caution">
    <text evidence="5">The sequence shown here is derived from an EMBL/GenBank/DDBJ whole genome shotgun (WGS) entry which is preliminary data.</text>
</comment>
<organism evidence="5 6">
    <name type="scientific">Cryomyces minteri</name>
    <dbReference type="NCBI Taxonomy" id="331657"/>
    <lineage>
        <taxon>Eukaryota</taxon>
        <taxon>Fungi</taxon>
        <taxon>Dikarya</taxon>
        <taxon>Ascomycota</taxon>
        <taxon>Pezizomycotina</taxon>
        <taxon>Dothideomycetes</taxon>
        <taxon>Dothideomycetes incertae sedis</taxon>
        <taxon>Cryomyces</taxon>
    </lineage>
</organism>
<keyword evidence="6" id="KW-1185">Reference proteome</keyword>
<evidence type="ECO:0000313" key="5">
    <source>
        <dbReference type="EMBL" id="TKA45100.1"/>
    </source>
</evidence>
<dbReference type="AlphaFoldDB" id="A0A4U0V8C0"/>
<evidence type="ECO:0000256" key="4">
    <source>
        <dbReference type="SAM" id="MobiDB-lite"/>
    </source>
</evidence>
<dbReference type="InterPro" id="IPR029055">
    <property type="entry name" value="Ntn_hydrolases_N"/>
</dbReference>
<feature type="region of interest" description="Disordered" evidence="4">
    <location>
        <begin position="177"/>
        <end position="196"/>
    </location>
</feature>
<dbReference type="OrthoDB" id="2262349at2759"/>
<name>A0A4U0V8C0_9PEZI</name>
<evidence type="ECO:0000313" key="6">
    <source>
        <dbReference type="Proteomes" id="UP000308768"/>
    </source>
</evidence>
<dbReference type="InterPro" id="IPR000246">
    <property type="entry name" value="Peptidase_T2"/>
</dbReference>